<dbReference type="PROSITE" id="PS00583">
    <property type="entry name" value="PFKB_KINASES_1"/>
    <property type="match status" value="1"/>
</dbReference>
<evidence type="ECO:0000313" key="5">
    <source>
        <dbReference type="EMBL" id="PUA81161.1"/>
    </source>
</evidence>
<evidence type="ECO:0000256" key="1">
    <source>
        <dbReference type="ARBA" id="ARBA00022679"/>
    </source>
</evidence>
<evidence type="ECO:0000256" key="3">
    <source>
        <dbReference type="SAM" id="MobiDB-lite"/>
    </source>
</evidence>
<feature type="domain" description="Carbohydrate kinase PfkB" evidence="4">
    <location>
        <begin position="62"/>
        <end position="347"/>
    </location>
</feature>
<dbReference type="InterPro" id="IPR011611">
    <property type="entry name" value="PfkB_dom"/>
</dbReference>
<dbReference type="Pfam" id="PF13412">
    <property type="entry name" value="HTH_24"/>
    <property type="match status" value="1"/>
</dbReference>
<evidence type="ECO:0000313" key="6">
    <source>
        <dbReference type="Proteomes" id="UP000244867"/>
    </source>
</evidence>
<protein>
    <submittedName>
        <fullName evidence="5">Carbohydrate kinase</fullName>
    </submittedName>
</protein>
<dbReference type="AlphaFoldDB" id="A0A2R7YXU9"/>
<keyword evidence="6" id="KW-1185">Reference proteome</keyword>
<dbReference type="InterPro" id="IPR002173">
    <property type="entry name" value="Carboh/pur_kinase_PfkB_CS"/>
</dbReference>
<evidence type="ECO:0000259" key="4">
    <source>
        <dbReference type="Pfam" id="PF00294"/>
    </source>
</evidence>
<name>A0A2R7YXU9_9ACTN</name>
<dbReference type="OrthoDB" id="9808601at2"/>
<comment type="caution">
    <text evidence="5">The sequence shown here is derived from an EMBL/GenBank/DDBJ whole genome shotgun (WGS) entry which is preliminary data.</text>
</comment>
<feature type="region of interest" description="Disordered" evidence="3">
    <location>
        <begin position="75"/>
        <end position="95"/>
    </location>
</feature>
<dbReference type="PANTHER" id="PTHR10584:SF166">
    <property type="entry name" value="RIBOKINASE"/>
    <property type="match status" value="1"/>
</dbReference>
<evidence type="ECO:0000256" key="2">
    <source>
        <dbReference type="ARBA" id="ARBA00022777"/>
    </source>
</evidence>
<gene>
    <name evidence="5" type="ORF">C7S10_08950</name>
</gene>
<dbReference type="SUPFAM" id="SSF53613">
    <property type="entry name" value="Ribokinase-like"/>
    <property type="match status" value="1"/>
</dbReference>
<keyword evidence="1" id="KW-0808">Transferase</keyword>
<organism evidence="5 6">
    <name type="scientific">Nocardioides currus</name>
    <dbReference type="NCBI Taxonomy" id="2133958"/>
    <lineage>
        <taxon>Bacteria</taxon>
        <taxon>Bacillati</taxon>
        <taxon>Actinomycetota</taxon>
        <taxon>Actinomycetes</taxon>
        <taxon>Propionibacteriales</taxon>
        <taxon>Nocardioidaceae</taxon>
        <taxon>Nocardioides</taxon>
    </lineage>
</organism>
<dbReference type="GO" id="GO:0016301">
    <property type="term" value="F:kinase activity"/>
    <property type="evidence" value="ECO:0007669"/>
    <property type="project" value="UniProtKB-KW"/>
</dbReference>
<dbReference type="InterPro" id="IPR036390">
    <property type="entry name" value="WH_DNA-bd_sf"/>
</dbReference>
<dbReference type="PANTHER" id="PTHR10584">
    <property type="entry name" value="SUGAR KINASE"/>
    <property type="match status" value="1"/>
</dbReference>
<dbReference type="Gene3D" id="3.40.1190.20">
    <property type="match status" value="1"/>
</dbReference>
<dbReference type="Proteomes" id="UP000244867">
    <property type="component" value="Unassembled WGS sequence"/>
</dbReference>
<dbReference type="RefSeq" id="WP_108344103.1">
    <property type="nucleotide sequence ID" value="NZ_PYXZ01000003.1"/>
</dbReference>
<reference evidence="5 6" key="1">
    <citation type="submission" date="2018-03" db="EMBL/GenBank/DDBJ databases">
        <authorList>
            <person name="Keele B.F."/>
        </authorList>
    </citation>
    <scope>NUCLEOTIDE SEQUENCE [LARGE SCALE GENOMIC DNA]</scope>
    <source>
        <strain evidence="5 6">IB-3</strain>
    </source>
</reference>
<dbReference type="InterPro" id="IPR029056">
    <property type="entry name" value="Ribokinase-like"/>
</dbReference>
<keyword evidence="2 5" id="KW-0418">Kinase</keyword>
<dbReference type="Pfam" id="PF00294">
    <property type="entry name" value="PfkB"/>
    <property type="match status" value="1"/>
</dbReference>
<proteinExistence type="predicted"/>
<feature type="compositionally biased region" description="Low complexity" evidence="3">
    <location>
        <begin position="75"/>
        <end position="84"/>
    </location>
</feature>
<dbReference type="CDD" id="cd01941">
    <property type="entry name" value="YeiC_kinase_like"/>
    <property type="match status" value="1"/>
</dbReference>
<dbReference type="SUPFAM" id="SSF46785">
    <property type="entry name" value="Winged helix' DNA-binding domain"/>
    <property type="match status" value="1"/>
</dbReference>
<accession>A0A2R7YXU9</accession>
<sequence>MLTDRERQIVDLLRRDPLMGSEALAAALGTTRASINVHVSNLGKKGVILGRGYVLAESPGAVVVGGANMDLKARSAARATSHTSNPGHGSMAPGGVARNIAENLGRLGDRVHLVSVVGRDPLGENLLSHTAAAGVRIEHVARTDRPTGTYTAVLDADGELIVAIADMEATAELGPDQVQAARDVIATAGVLVLDGNLRREALEHALDLAGGVRTIFEPVSVPKATALKDALDGRVWAVTPNRDELAALTDLPTRTDTQVRTAAAALHQRGVELVWIRLGERGSLLSTADGVVEIPAVPTSVEDVTGAGDSMLAAFCHVLLAGGSPEEAARFGHAAAALTIASPHTVRPDLTPRLIRTTLDQKESS</sequence>
<dbReference type="EMBL" id="PYXZ01000003">
    <property type="protein sequence ID" value="PUA81161.1"/>
    <property type="molecule type" value="Genomic_DNA"/>
</dbReference>